<keyword evidence="5" id="KW-0175">Coiled coil</keyword>
<feature type="coiled-coil region" evidence="5">
    <location>
        <begin position="380"/>
        <end position="432"/>
    </location>
</feature>
<evidence type="ECO:0000256" key="3">
    <source>
        <dbReference type="ARBA" id="ARBA00022806"/>
    </source>
</evidence>
<reference evidence="8 9" key="1">
    <citation type="journal article" date="2022" name="Syst. Appl. Microbiol.">
        <title>Rhodopirellula aestuarii sp. nov., a novel member of the genus Rhodopirellula isolated from brackish sediments collected in the Tagus River estuary, Portugal.</title>
        <authorList>
            <person name="Vitorino I.R."/>
            <person name="Klimek D."/>
            <person name="Calusinska M."/>
            <person name="Lobo-da-Cunha A."/>
            <person name="Vasconcelos V."/>
            <person name="Lage O.M."/>
        </authorList>
    </citation>
    <scope>NUCLEOTIDE SEQUENCE [LARGE SCALE GENOMIC DNA]</scope>
    <source>
        <strain evidence="8 9">ICT_H3.1</strain>
    </source>
</reference>
<dbReference type="PANTHER" id="PTHR45766:SF6">
    <property type="entry name" value="SWI_SNF-RELATED MATRIX-ASSOCIATED ACTIN-DEPENDENT REGULATOR OF CHROMATIN SUBFAMILY A-LIKE PROTEIN 1"/>
    <property type="match status" value="1"/>
</dbReference>
<proteinExistence type="predicted"/>
<keyword evidence="2" id="KW-0378">Hydrolase</keyword>
<comment type="caution">
    <text evidence="8">The sequence shown here is derived from an EMBL/GenBank/DDBJ whole genome shotgun (WGS) entry which is preliminary data.</text>
</comment>
<keyword evidence="9" id="KW-1185">Reference proteome</keyword>
<feature type="domain" description="Helicase ATP-binding" evidence="6">
    <location>
        <begin position="99"/>
        <end position="270"/>
    </location>
</feature>
<evidence type="ECO:0000256" key="5">
    <source>
        <dbReference type="SAM" id="Coils"/>
    </source>
</evidence>
<protein>
    <submittedName>
        <fullName evidence="8">SNF2-related protein</fullName>
    </submittedName>
</protein>
<dbReference type="Proteomes" id="UP001202961">
    <property type="component" value="Unassembled WGS sequence"/>
</dbReference>
<dbReference type="CDD" id="cd18011">
    <property type="entry name" value="DEXDc_RapA"/>
    <property type="match status" value="1"/>
</dbReference>
<keyword evidence="4" id="KW-0067">ATP-binding</keyword>
<accession>A0ABT0U5A0</accession>
<dbReference type="SUPFAM" id="SSF52540">
    <property type="entry name" value="P-loop containing nucleoside triphosphate hydrolases"/>
    <property type="match status" value="2"/>
</dbReference>
<dbReference type="Gene3D" id="3.40.50.10810">
    <property type="entry name" value="Tandem AAA-ATPase domain"/>
    <property type="match status" value="1"/>
</dbReference>
<evidence type="ECO:0000259" key="7">
    <source>
        <dbReference type="PROSITE" id="PS51194"/>
    </source>
</evidence>
<gene>
    <name evidence="8" type="ORF">NB063_15895</name>
</gene>
<keyword evidence="3" id="KW-0347">Helicase</keyword>
<dbReference type="PANTHER" id="PTHR45766">
    <property type="entry name" value="DNA ANNEALING HELICASE AND ENDONUCLEASE ZRANB3 FAMILY MEMBER"/>
    <property type="match status" value="1"/>
</dbReference>
<dbReference type="InterPro" id="IPR014001">
    <property type="entry name" value="Helicase_ATP-bd"/>
</dbReference>
<dbReference type="InterPro" id="IPR057342">
    <property type="entry name" value="DEXDc_RapA"/>
</dbReference>
<evidence type="ECO:0000256" key="1">
    <source>
        <dbReference type="ARBA" id="ARBA00022741"/>
    </source>
</evidence>
<evidence type="ECO:0000256" key="2">
    <source>
        <dbReference type="ARBA" id="ARBA00022801"/>
    </source>
</evidence>
<dbReference type="SMART" id="SM00487">
    <property type="entry name" value="DEXDc"/>
    <property type="match status" value="1"/>
</dbReference>
<dbReference type="PROSITE" id="PS51194">
    <property type="entry name" value="HELICASE_CTER"/>
    <property type="match status" value="1"/>
</dbReference>
<dbReference type="CDD" id="cd18793">
    <property type="entry name" value="SF2_C_SNF"/>
    <property type="match status" value="1"/>
</dbReference>
<dbReference type="PROSITE" id="PS51192">
    <property type="entry name" value="HELICASE_ATP_BIND_1"/>
    <property type="match status" value="1"/>
</dbReference>
<keyword evidence="1" id="KW-0547">Nucleotide-binding</keyword>
<dbReference type="Pfam" id="PF00176">
    <property type="entry name" value="SNF2-rel_dom"/>
    <property type="match status" value="1"/>
</dbReference>
<dbReference type="SMART" id="SM00490">
    <property type="entry name" value="HELICc"/>
    <property type="match status" value="1"/>
</dbReference>
<dbReference type="Gene3D" id="3.40.50.300">
    <property type="entry name" value="P-loop containing nucleotide triphosphate hydrolases"/>
    <property type="match status" value="1"/>
</dbReference>
<dbReference type="InterPro" id="IPR038718">
    <property type="entry name" value="SNF2-like_sf"/>
</dbReference>
<dbReference type="InterPro" id="IPR001650">
    <property type="entry name" value="Helicase_C-like"/>
</dbReference>
<evidence type="ECO:0000313" key="8">
    <source>
        <dbReference type="EMBL" id="MCM2372088.1"/>
    </source>
</evidence>
<organism evidence="8 9">
    <name type="scientific">Aporhodopirellula aestuarii</name>
    <dbReference type="NCBI Taxonomy" id="2950107"/>
    <lineage>
        <taxon>Bacteria</taxon>
        <taxon>Pseudomonadati</taxon>
        <taxon>Planctomycetota</taxon>
        <taxon>Planctomycetia</taxon>
        <taxon>Pirellulales</taxon>
        <taxon>Pirellulaceae</taxon>
        <taxon>Aporhodopirellula</taxon>
    </lineage>
</organism>
<dbReference type="InterPro" id="IPR049730">
    <property type="entry name" value="SNF2/RAD54-like_C"/>
</dbReference>
<dbReference type="EMBL" id="JAMQBK010000039">
    <property type="protein sequence ID" value="MCM2372088.1"/>
    <property type="molecule type" value="Genomic_DNA"/>
</dbReference>
<sequence length="902" mass="102633">MFEKSDHVRSNKFGIGHVLVVDDQTAVVKFEHGIEQCKIDELVQVDSPQKSLRKETWDIPLEVVTRFQAEAIQSVNDTWGVLSKSRIALLPHQLWVCRRVLEAWPARWLVADDVGLGKTIEAGLILWPLLSRENVNRLLIICPASLVDQWQARLRDMFDIRVALYVSEADTEKSDFWHTHPQVVASMQTLRKDSNNRHDRMLESPPWDLILVDEAHHLNADEQGGPTLGYRFVEKLVQANHVESMVFFTGTPHRGKNYGFLSLLKLLRPDLFDPKQPLHEQLPFLRQVVIRNNKQNVTDLKGNRLFYPPKVTSDTYTYSTDEDRFYDMLTEFIATGKAYASTLSSNDQRTAILVLIAMQKLASSSVAAIRRALKNRHGRIHSTRKELAKLQEQKETLRSYDELESTNDLDELNRLDEQLAEKTLALSLMEDEEPRIAELIEAADAVQTETKIEKILSVLDECYPGRAVLFFTEYKATQSLLMSALMKKYGDKCVGFINGDARADGVVHSDGSTRSITETRDTAAAKFNSGQVQFLVSTEAAGEGIDLQNNSNTLIHVDLPWNPMRLHQRVGRLNRYGQKKQVEVMTLRNPSTVESRIWDKLNEKIDNIMQSLGNVMDEPEDLLELVLGMSSPSMFREVFTEANDVPPGSLSKWFDEKTAKFGGEDVIDTVRDLIGHCSHFDFQAMSDKIPKLDLPALRQFFLAMVKLNNRNYEESDEGVSFKTPERWLNSPAIRTNYKNVIFERTADKSIPSERILGVGHAILDQAVRQARANTSSVAALPGNTLPNPLLVYRVIDKVTSQTSNVRAFVAAVEFESGGFKIHRDWETLLLLNKLLDKRTLRRDEAMPKPKTANELDDMVRRGTDEIEKRMVDFDLPFQVPEVHFLGVLWPADGDEKENLQEQ</sequence>
<dbReference type="Pfam" id="PF00271">
    <property type="entry name" value="Helicase_C"/>
    <property type="match status" value="1"/>
</dbReference>
<dbReference type="InterPro" id="IPR027417">
    <property type="entry name" value="P-loop_NTPase"/>
</dbReference>
<evidence type="ECO:0000256" key="4">
    <source>
        <dbReference type="ARBA" id="ARBA00022840"/>
    </source>
</evidence>
<dbReference type="InterPro" id="IPR000330">
    <property type="entry name" value="SNF2_N"/>
</dbReference>
<name>A0ABT0U5A0_9BACT</name>
<feature type="domain" description="Helicase C-terminal" evidence="7">
    <location>
        <begin position="451"/>
        <end position="616"/>
    </location>
</feature>
<evidence type="ECO:0000313" key="9">
    <source>
        <dbReference type="Proteomes" id="UP001202961"/>
    </source>
</evidence>
<evidence type="ECO:0000259" key="6">
    <source>
        <dbReference type="PROSITE" id="PS51192"/>
    </source>
</evidence>